<keyword evidence="4" id="KW-0479">Metal-binding</keyword>
<evidence type="ECO:0000259" key="10">
    <source>
        <dbReference type="Pfam" id="PF03372"/>
    </source>
</evidence>
<evidence type="ECO:0000256" key="3">
    <source>
        <dbReference type="ARBA" id="ARBA00022722"/>
    </source>
</evidence>
<comment type="cofactor">
    <cofactor evidence="2">
        <name>Mg(2+)</name>
        <dbReference type="ChEBI" id="CHEBI:18420"/>
    </cofactor>
</comment>
<evidence type="ECO:0000313" key="11">
    <source>
        <dbReference type="EMBL" id="HIV01155.1"/>
    </source>
</evidence>
<evidence type="ECO:0000256" key="5">
    <source>
        <dbReference type="ARBA" id="ARBA00022763"/>
    </source>
</evidence>
<dbReference type="EMBL" id="DVOJ01000005">
    <property type="protein sequence ID" value="HIV01155.1"/>
    <property type="molecule type" value="Genomic_DNA"/>
</dbReference>
<dbReference type="PANTHER" id="PTHR15822">
    <property type="entry name" value="TRAF AND TNF RECEPTOR-ASSOCIATED PROTEIN"/>
    <property type="match status" value="1"/>
</dbReference>
<sequence length="367" mass="41555">MVKKTFKIIAIVLACIIGLIVLTLGGYVIYLSATYYRIEDNLNLEISNNNEYSISLNTEYKISTYNIGFGAYNHNFTFFMDTGKMKDGTLKTGTESRAESKDAVLESTNGVISTINALNADFMFFQEVDTSSHRSYFVNQYDMLKENFSSYANIFTSNFHSGYLFYPLTKPHGTVNSGIVTFSKYNVSSSVRKSFPVDTSFINKFFDLDRCFIISRLEIEGSDKELVLINLHMSAYDEGGVIRAQQLALLNEVIEEEYNKGNYVIAGGDWNHDIADSLNTFPTEQEVPEWVNVITKEDIPEHFIFATTKLVPTCRAAEIPYEKDVNYTVVIDGFLVSDNIEIVSSENIDTDFEYSDHNPAVITFKLK</sequence>
<evidence type="ECO:0000256" key="1">
    <source>
        <dbReference type="ARBA" id="ARBA00001936"/>
    </source>
</evidence>
<evidence type="ECO:0000256" key="7">
    <source>
        <dbReference type="ARBA" id="ARBA00022842"/>
    </source>
</evidence>
<evidence type="ECO:0000256" key="6">
    <source>
        <dbReference type="ARBA" id="ARBA00022801"/>
    </source>
</evidence>
<comment type="cofactor">
    <cofactor evidence="1">
        <name>Mn(2+)</name>
        <dbReference type="ChEBI" id="CHEBI:29035"/>
    </cofactor>
</comment>
<keyword evidence="9" id="KW-0472">Membrane</keyword>
<dbReference type="GO" id="GO:0046872">
    <property type="term" value="F:metal ion binding"/>
    <property type="evidence" value="ECO:0007669"/>
    <property type="project" value="UniProtKB-KW"/>
</dbReference>
<organism evidence="11 12">
    <name type="scientific">Candidatus Caccopulliclostridium gallistercoris</name>
    <dbReference type="NCBI Taxonomy" id="2840719"/>
    <lineage>
        <taxon>Bacteria</taxon>
        <taxon>Bacillati</taxon>
        <taxon>Bacillota</taxon>
        <taxon>Clostridia</taxon>
        <taxon>Candidatus Caccopulliclostridium</taxon>
    </lineage>
</organism>
<dbReference type="Gene3D" id="3.60.10.10">
    <property type="entry name" value="Endonuclease/exonuclease/phosphatase"/>
    <property type="match status" value="1"/>
</dbReference>
<name>A0A9D1NDQ2_9FIRM</name>
<dbReference type="SUPFAM" id="SSF56219">
    <property type="entry name" value="DNase I-like"/>
    <property type="match status" value="1"/>
</dbReference>
<protein>
    <submittedName>
        <fullName evidence="11">Endonuclease/exonuclease/phosphatase family protein</fullName>
    </submittedName>
</protein>
<keyword evidence="11" id="KW-0255">Endonuclease</keyword>
<keyword evidence="7" id="KW-0460">Magnesium</keyword>
<evidence type="ECO:0000256" key="9">
    <source>
        <dbReference type="SAM" id="Phobius"/>
    </source>
</evidence>
<dbReference type="PANTHER" id="PTHR15822:SF4">
    <property type="entry name" value="TYROSYL-DNA PHOSPHODIESTERASE 2"/>
    <property type="match status" value="1"/>
</dbReference>
<evidence type="ECO:0000256" key="8">
    <source>
        <dbReference type="ARBA" id="ARBA00023204"/>
    </source>
</evidence>
<feature type="domain" description="Endonuclease/exonuclease/phosphatase" evidence="10">
    <location>
        <begin position="64"/>
        <end position="283"/>
    </location>
</feature>
<accession>A0A9D1NDQ2</accession>
<comment type="caution">
    <text evidence="11">The sequence shown here is derived from an EMBL/GenBank/DDBJ whole genome shotgun (WGS) entry which is preliminary data.</text>
</comment>
<evidence type="ECO:0000256" key="4">
    <source>
        <dbReference type="ARBA" id="ARBA00022723"/>
    </source>
</evidence>
<dbReference type="AlphaFoldDB" id="A0A9D1NDQ2"/>
<keyword evidence="6" id="KW-0378">Hydrolase</keyword>
<keyword evidence="9" id="KW-0812">Transmembrane</keyword>
<dbReference type="InterPro" id="IPR005135">
    <property type="entry name" value="Endo/exonuclease/phosphatase"/>
</dbReference>
<keyword evidence="9" id="KW-1133">Transmembrane helix</keyword>
<evidence type="ECO:0000313" key="12">
    <source>
        <dbReference type="Proteomes" id="UP000886861"/>
    </source>
</evidence>
<gene>
    <name evidence="11" type="ORF">IAA62_01195</name>
</gene>
<dbReference type="InterPro" id="IPR036691">
    <property type="entry name" value="Endo/exonu/phosph_ase_sf"/>
</dbReference>
<keyword evidence="8" id="KW-0234">DNA repair</keyword>
<dbReference type="GO" id="GO:0006281">
    <property type="term" value="P:DNA repair"/>
    <property type="evidence" value="ECO:0007669"/>
    <property type="project" value="UniProtKB-KW"/>
</dbReference>
<keyword evidence="5" id="KW-0227">DNA damage</keyword>
<feature type="transmembrane region" description="Helical" evidence="9">
    <location>
        <begin position="6"/>
        <end position="30"/>
    </location>
</feature>
<dbReference type="GO" id="GO:0004519">
    <property type="term" value="F:endonuclease activity"/>
    <property type="evidence" value="ECO:0007669"/>
    <property type="project" value="UniProtKB-KW"/>
</dbReference>
<keyword evidence="3" id="KW-0540">Nuclease</keyword>
<dbReference type="Proteomes" id="UP000886861">
    <property type="component" value="Unassembled WGS sequence"/>
</dbReference>
<proteinExistence type="predicted"/>
<dbReference type="GO" id="GO:0016787">
    <property type="term" value="F:hydrolase activity"/>
    <property type="evidence" value="ECO:0007669"/>
    <property type="project" value="UniProtKB-KW"/>
</dbReference>
<reference evidence="11" key="2">
    <citation type="journal article" date="2021" name="PeerJ">
        <title>Extensive microbial diversity within the chicken gut microbiome revealed by metagenomics and culture.</title>
        <authorList>
            <person name="Gilroy R."/>
            <person name="Ravi A."/>
            <person name="Getino M."/>
            <person name="Pursley I."/>
            <person name="Horton D.L."/>
            <person name="Alikhan N.F."/>
            <person name="Baker D."/>
            <person name="Gharbi K."/>
            <person name="Hall N."/>
            <person name="Watson M."/>
            <person name="Adriaenssens E.M."/>
            <person name="Foster-Nyarko E."/>
            <person name="Jarju S."/>
            <person name="Secka A."/>
            <person name="Antonio M."/>
            <person name="Oren A."/>
            <person name="Chaudhuri R.R."/>
            <person name="La Ragione R."/>
            <person name="Hildebrand F."/>
            <person name="Pallen M.J."/>
        </authorList>
    </citation>
    <scope>NUCLEOTIDE SEQUENCE</scope>
    <source>
        <strain evidence="11">CHK186-9395</strain>
    </source>
</reference>
<evidence type="ECO:0000256" key="2">
    <source>
        <dbReference type="ARBA" id="ARBA00001946"/>
    </source>
</evidence>
<dbReference type="Pfam" id="PF03372">
    <property type="entry name" value="Exo_endo_phos"/>
    <property type="match status" value="1"/>
</dbReference>
<dbReference type="InterPro" id="IPR051547">
    <property type="entry name" value="TDP2-like"/>
</dbReference>
<reference evidence="11" key="1">
    <citation type="submission" date="2020-10" db="EMBL/GenBank/DDBJ databases">
        <authorList>
            <person name="Gilroy R."/>
        </authorList>
    </citation>
    <scope>NUCLEOTIDE SEQUENCE</scope>
    <source>
        <strain evidence="11">CHK186-9395</strain>
    </source>
</reference>